<dbReference type="GO" id="GO:0005634">
    <property type="term" value="C:nucleus"/>
    <property type="evidence" value="ECO:0007669"/>
    <property type="project" value="UniProtKB-SubCell"/>
</dbReference>
<dbReference type="InterPro" id="IPR047265">
    <property type="entry name" value="PIF1-like_bHLH"/>
</dbReference>
<keyword evidence="7" id="KW-0732">Signal</keyword>
<keyword evidence="5" id="KW-0539">Nucleus</keyword>
<name>A0A0D9UZU4_9ORYZ</name>
<feature type="domain" description="BHLH" evidence="8">
    <location>
        <begin position="494"/>
        <end position="543"/>
    </location>
</feature>
<dbReference type="GO" id="GO:0090229">
    <property type="term" value="P:negative regulation of red or far-red light signaling pathway"/>
    <property type="evidence" value="ECO:0007669"/>
    <property type="project" value="EnsemblPlants"/>
</dbReference>
<feature type="region of interest" description="Disordered" evidence="6">
    <location>
        <begin position="258"/>
        <end position="318"/>
    </location>
</feature>
<dbReference type="HOGENOM" id="CLU_014289_0_0_1"/>
<evidence type="ECO:0000256" key="5">
    <source>
        <dbReference type="ARBA" id="ARBA00023242"/>
    </source>
</evidence>
<feature type="signal peptide" evidence="7">
    <location>
        <begin position="1"/>
        <end position="17"/>
    </location>
</feature>
<dbReference type="FunFam" id="4.10.280.10:FF:000004">
    <property type="entry name" value="Basic helix-loop-helix transcription factor"/>
    <property type="match status" value="1"/>
</dbReference>
<dbReference type="Pfam" id="PF00010">
    <property type="entry name" value="HLH"/>
    <property type="match status" value="1"/>
</dbReference>
<keyword evidence="10" id="KW-1185">Reference proteome</keyword>
<evidence type="ECO:0000313" key="9">
    <source>
        <dbReference type="EnsemblPlants" id="LPERR01G10950.2"/>
    </source>
</evidence>
<proteinExistence type="inferred from homology"/>
<feature type="compositionally biased region" description="Gly residues" evidence="6">
    <location>
        <begin position="153"/>
        <end position="162"/>
    </location>
</feature>
<dbReference type="EnsemblPlants" id="LPERR01G10950.2">
    <property type="protein sequence ID" value="LPERR01G10950.2"/>
    <property type="gene ID" value="LPERR01G10950"/>
</dbReference>
<dbReference type="PANTHER" id="PTHR46807:SF1">
    <property type="entry name" value="TRANSCRIPTION FACTOR PIF3"/>
    <property type="match status" value="1"/>
</dbReference>
<evidence type="ECO:0000256" key="7">
    <source>
        <dbReference type="SAM" id="SignalP"/>
    </source>
</evidence>
<dbReference type="SMART" id="SM00353">
    <property type="entry name" value="HLH"/>
    <property type="match status" value="1"/>
</dbReference>
<evidence type="ECO:0000256" key="4">
    <source>
        <dbReference type="ARBA" id="ARBA00023163"/>
    </source>
</evidence>
<feature type="compositionally biased region" description="Polar residues" evidence="6">
    <location>
        <begin position="265"/>
        <end position="279"/>
    </location>
</feature>
<organism evidence="9 10">
    <name type="scientific">Leersia perrieri</name>
    <dbReference type="NCBI Taxonomy" id="77586"/>
    <lineage>
        <taxon>Eukaryota</taxon>
        <taxon>Viridiplantae</taxon>
        <taxon>Streptophyta</taxon>
        <taxon>Embryophyta</taxon>
        <taxon>Tracheophyta</taxon>
        <taxon>Spermatophyta</taxon>
        <taxon>Magnoliopsida</taxon>
        <taxon>Liliopsida</taxon>
        <taxon>Poales</taxon>
        <taxon>Poaceae</taxon>
        <taxon>BOP clade</taxon>
        <taxon>Oryzoideae</taxon>
        <taxon>Oryzeae</taxon>
        <taxon>Oryzinae</taxon>
        <taxon>Leersia</taxon>
    </lineage>
</organism>
<evidence type="ECO:0000259" key="8">
    <source>
        <dbReference type="PROSITE" id="PS50888"/>
    </source>
</evidence>
<comment type="similarity">
    <text evidence="2">Belongs to the bHLH protein family.</text>
</comment>
<dbReference type="InterPro" id="IPR036638">
    <property type="entry name" value="HLH_DNA-bd_sf"/>
</dbReference>
<reference evidence="9 10" key="1">
    <citation type="submission" date="2012-08" db="EMBL/GenBank/DDBJ databases">
        <title>Oryza genome evolution.</title>
        <authorList>
            <person name="Wing R.A."/>
        </authorList>
    </citation>
    <scope>NUCLEOTIDE SEQUENCE</scope>
</reference>
<keyword evidence="3" id="KW-0805">Transcription regulation</keyword>
<evidence type="ECO:0000313" key="10">
    <source>
        <dbReference type="Proteomes" id="UP000032180"/>
    </source>
</evidence>
<evidence type="ECO:0000256" key="3">
    <source>
        <dbReference type="ARBA" id="ARBA00023015"/>
    </source>
</evidence>
<dbReference type="Proteomes" id="UP000032180">
    <property type="component" value="Chromosome 1"/>
</dbReference>
<feature type="chain" id="PRO_5002346866" description="BHLH domain-containing protein" evidence="7">
    <location>
        <begin position="18"/>
        <end position="720"/>
    </location>
</feature>
<feature type="region of interest" description="Disordered" evidence="6">
    <location>
        <begin position="365"/>
        <end position="386"/>
    </location>
</feature>
<protein>
    <recommendedName>
        <fullName evidence="8">BHLH domain-containing protein</fullName>
    </recommendedName>
</protein>
<dbReference type="STRING" id="77586.A0A0D9UZU4"/>
<evidence type="ECO:0000256" key="6">
    <source>
        <dbReference type="SAM" id="MobiDB-lite"/>
    </source>
</evidence>
<reference evidence="9" key="3">
    <citation type="submission" date="2015-04" db="UniProtKB">
        <authorList>
            <consortium name="EnsemblPlants"/>
        </authorList>
    </citation>
    <scope>IDENTIFICATION</scope>
</reference>
<dbReference type="InterPro" id="IPR011598">
    <property type="entry name" value="bHLH_dom"/>
</dbReference>
<accession>A0A0D9UZU4</accession>
<dbReference type="eggNOG" id="ENOG502QV9I">
    <property type="taxonomic scope" value="Eukaryota"/>
</dbReference>
<evidence type="ECO:0000256" key="1">
    <source>
        <dbReference type="ARBA" id="ARBA00004123"/>
    </source>
</evidence>
<dbReference type="PANTHER" id="PTHR46807">
    <property type="entry name" value="TRANSCRIPTION FACTOR PIF3"/>
    <property type="match status" value="1"/>
</dbReference>
<evidence type="ECO:0000256" key="2">
    <source>
        <dbReference type="ARBA" id="ARBA00005510"/>
    </source>
</evidence>
<reference evidence="10" key="2">
    <citation type="submission" date="2013-12" db="EMBL/GenBank/DDBJ databases">
        <authorList>
            <person name="Yu Y."/>
            <person name="Lee S."/>
            <person name="de Baynast K."/>
            <person name="Wissotski M."/>
            <person name="Liu L."/>
            <person name="Talag J."/>
            <person name="Goicoechea J."/>
            <person name="Angelova A."/>
            <person name="Jetty R."/>
            <person name="Kudrna D."/>
            <person name="Golser W."/>
            <person name="Rivera L."/>
            <person name="Zhang J."/>
            <person name="Wing R."/>
        </authorList>
    </citation>
    <scope>NUCLEOTIDE SEQUENCE</scope>
</reference>
<feature type="compositionally biased region" description="Basic and acidic residues" evidence="6">
    <location>
        <begin position="419"/>
        <end position="433"/>
    </location>
</feature>
<dbReference type="SUPFAM" id="SSF47459">
    <property type="entry name" value="HLH, helix-loop-helix DNA-binding domain"/>
    <property type="match status" value="1"/>
</dbReference>
<feature type="region of interest" description="Disordered" evidence="6">
    <location>
        <begin position="419"/>
        <end position="507"/>
    </location>
</feature>
<dbReference type="GO" id="GO:0046983">
    <property type="term" value="F:protein dimerization activity"/>
    <property type="evidence" value="ECO:0007669"/>
    <property type="project" value="InterPro"/>
</dbReference>
<dbReference type="Gramene" id="LPERR01G10950.2">
    <property type="protein sequence ID" value="LPERR01G10950.2"/>
    <property type="gene ID" value="LPERR01G10950"/>
</dbReference>
<keyword evidence="4" id="KW-0804">Transcription</keyword>
<comment type="subcellular location">
    <subcellularLocation>
        <location evidence="1">Nucleus</location>
    </subcellularLocation>
</comment>
<feature type="compositionally biased region" description="Basic and acidic residues" evidence="6">
    <location>
        <begin position="494"/>
        <end position="507"/>
    </location>
</feature>
<dbReference type="InterPro" id="IPR044273">
    <property type="entry name" value="PIF3-like"/>
</dbReference>
<dbReference type="PROSITE" id="PS50888">
    <property type="entry name" value="BHLH"/>
    <property type="match status" value="1"/>
</dbReference>
<dbReference type="CDD" id="cd11445">
    <property type="entry name" value="bHLH_AtPIF_like"/>
    <property type="match status" value="1"/>
</dbReference>
<feature type="region of interest" description="Disordered" evidence="6">
    <location>
        <begin position="152"/>
        <end position="174"/>
    </location>
</feature>
<dbReference type="AlphaFoldDB" id="A0A0D9UZU4"/>
<dbReference type="Gene3D" id="4.10.280.10">
    <property type="entry name" value="Helix-loop-helix DNA-binding domain"/>
    <property type="match status" value="1"/>
</dbReference>
<dbReference type="GO" id="GO:0003700">
    <property type="term" value="F:DNA-binding transcription factor activity"/>
    <property type="evidence" value="ECO:0007669"/>
    <property type="project" value="InterPro"/>
</dbReference>
<sequence length="720" mass="76360">MRRLSLLIYLLVHSVSPRSLLGPPTQPRRLSLLFSLIPHADQQFSAARDFSLPRFTFYFLSLLFSFGFGFHERELTLTSHPAQLRKHGLDCIRLVGVLQLQTRSPSLLDLFSLLGLQAQMSDGNDFAELLWENGQAVVHGRRKHAPPAFPPFGFGGGGGGGSSSNRAQERHPGGGDAFAKAGNFVALGMGAAVHDFTPTFGGAAHDNGDDDAVPWIHYPIIDDDDGAAAPALAANDYGSDFFSELQAAAAAAAAAAAPPNDLGSLPTNNRNAPIATTCSREPPSKETHGGGLSVPTTQASPQLAAGAAKLPRPSGSGSGDGVMNFSLFSRPAVLARATLQSAQRTQGTDKASNVTAASNRVESTVVQTASGARSGPAFAADQRAWPPQPKEMPFASTAAAAPVATAVNLQHEIGSDRAGRNIGVHKNEGRKAPEATVATSSVCSGNGAGNDELWRQHKRKRQAQAECSASQEDDIDDEPSALRRSATRSTKRSRTAEVHNLSERRRRDRINEKMRALQELIPNCNKIDKASMLDEAIEYLKTLQLQVQLSLTQMMSMGTGLCIPPMLLPAAMQHLQIPPMAHFPHLGMGLGYGMGVFDMNNTGTLPMPHMPGAHFPCPMIPGASPQGLGIPGTNTLPMFGVPGQAVPSSAPSIPPFPSLAGLHVRPNGVPQVSGAMANMVQDQQQGIGNQQQQCLNKEAIQGANTNDPQMQIIMQVLINK</sequence>